<evidence type="ECO:0000256" key="4">
    <source>
        <dbReference type="SAM" id="MobiDB-lite"/>
    </source>
</evidence>
<organism evidence="6 7">
    <name type="scientific">Fusarium heterosporum</name>
    <dbReference type="NCBI Taxonomy" id="42747"/>
    <lineage>
        <taxon>Eukaryota</taxon>
        <taxon>Fungi</taxon>
        <taxon>Dikarya</taxon>
        <taxon>Ascomycota</taxon>
        <taxon>Pezizomycotina</taxon>
        <taxon>Sordariomycetes</taxon>
        <taxon>Hypocreomycetidae</taxon>
        <taxon>Hypocreales</taxon>
        <taxon>Nectriaceae</taxon>
        <taxon>Fusarium</taxon>
        <taxon>Fusarium heterosporum species complex</taxon>
    </lineage>
</organism>
<name>A0A8H5T0C0_FUSHE</name>
<feature type="domain" description="Gamma-glutamylcyclotransferase AIG2-like" evidence="5">
    <location>
        <begin position="131"/>
        <end position="234"/>
    </location>
</feature>
<comment type="similarity">
    <text evidence="1">Belongs to the gamma-glutamylcyclotransferase family.</text>
</comment>
<evidence type="ECO:0000256" key="3">
    <source>
        <dbReference type="ARBA" id="ARBA00030602"/>
    </source>
</evidence>
<dbReference type="CDD" id="cd06661">
    <property type="entry name" value="GGCT_like"/>
    <property type="match status" value="1"/>
</dbReference>
<reference evidence="6 7" key="1">
    <citation type="submission" date="2020-05" db="EMBL/GenBank/DDBJ databases">
        <title>Identification and distribution of gene clusters putatively required for synthesis of sphingolipid metabolism inhibitors in phylogenetically diverse species of the filamentous fungus Fusarium.</title>
        <authorList>
            <person name="Kim H.-S."/>
            <person name="Busman M."/>
            <person name="Brown D.W."/>
            <person name="Divon H."/>
            <person name="Uhlig S."/>
            <person name="Proctor R.H."/>
        </authorList>
    </citation>
    <scope>NUCLEOTIDE SEQUENCE [LARGE SCALE GENOMIC DNA]</scope>
    <source>
        <strain evidence="6 7">NRRL 20693</strain>
    </source>
</reference>
<dbReference type="InterPro" id="IPR036568">
    <property type="entry name" value="GGCT-like_sf"/>
</dbReference>
<proteinExistence type="inferred from homology"/>
<keyword evidence="7" id="KW-1185">Reference proteome</keyword>
<evidence type="ECO:0000313" key="6">
    <source>
        <dbReference type="EMBL" id="KAF5663294.1"/>
    </source>
</evidence>
<dbReference type="AlphaFoldDB" id="A0A8H5T0C0"/>
<dbReference type="OrthoDB" id="3262926at2759"/>
<protein>
    <recommendedName>
        <fullName evidence="3">Putative gamma-glutamylcyclotransferase</fullName>
    </recommendedName>
</protein>
<sequence>MTLDQQPNLMGMSAVNLPLTYSQHQLNNTMRCLWDPGIFHQYLLLISVPLISPKRTQLDIMVGLVTPTTSKEPPSSPPAPPPLPPIRSNPRQEESRPSGFLAKLESAPEDWVSSIPMIADTEPYRYKPLYYFFYGTLANPDMLKGVLDLSDEPELRQAKIVGYSLTSWGQYKALIDGKPGEEVRGCAYEVQSPEHEYKLAYYETNAYELAPCLIQFTDGKEPSQIVGRTFMYAGDAQALKDGRFDTKLWELQMGTRLPPGWGKSTTKPDA</sequence>
<evidence type="ECO:0000256" key="1">
    <source>
        <dbReference type="ARBA" id="ARBA00008861"/>
    </source>
</evidence>
<feature type="compositionally biased region" description="Pro residues" evidence="4">
    <location>
        <begin position="74"/>
        <end position="87"/>
    </location>
</feature>
<dbReference type="PANTHER" id="PTHR31544">
    <property type="entry name" value="AIG2-LIKE PROTEIN D"/>
    <property type="match status" value="1"/>
</dbReference>
<accession>A0A8H5T0C0</accession>
<evidence type="ECO:0000256" key="2">
    <source>
        <dbReference type="ARBA" id="ARBA00022679"/>
    </source>
</evidence>
<dbReference type="EMBL" id="JAAGWQ010000149">
    <property type="protein sequence ID" value="KAF5663294.1"/>
    <property type="molecule type" value="Genomic_DNA"/>
</dbReference>
<dbReference type="InterPro" id="IPR009288">
    <property type="entry name" value="AIG2-like_dom"/>
</dbReference>
<dbReference type="Gene3D" id="3.10.490.10">
    <property type="entry name" value="Gamma-glutamyl cyclotransferase-like"/>
    <property type="match status" value="1"/>
</dbReference>
<evidence type="ECO:0000313" key="7">
    <source>
        <dbReference type="Proteomes" id="UP000567885"/>
    </source>
</evidence>
<dbReference type="InterPro" id="IPR045038">
    <property type="entry name" value="AIG2-like"/>
</dbReference>
<dbReference type="GO" id="GO:0016740">
    <property type="term" value="F:transferase activity"/>
    <property type="evidence" value="ECO:0007669"/>
    <property type="project" value="UniProtKB-KW"/>
</dbReference>
<dbReference type="Proteomes" id="UP000567885">
    <property type="component" value="Unassembled WGS sequence"/>
</dbReference>
<keyword evidence="2" id="KW-0808">Transferase</keyword>
<gene>
    <name evidence="6" type="ORF">FHETE_7545</name>
</gene>
<evidence type="ECO:0000259" key="5">
    <source>
        <dbReference type="Pfam" id="PF06094"/>
    </source>
</evidence>
<comment type="caution">
    <text evidence="6">The sequence shown here is derived from an EMBL/GenBank/DDBJ whole genome shotgun (WGS) entry which is preliminary data.</text>
</comment>
<dbReference type="Pfam" id="PF06094">
    <property type="entry name" value="GGACT"/>
    <property type="match status" value="1"/>
</dbReference>
<feature type="region of interest" description="Disordered" evidence="4">
    <location>
        <begin position="66"/>
        <end position="99"/>
    </location>
</feature>
<dbReference type="InterPro" id="IPR013024">
    <property type="entry name" value="GGCT-like"/>
</dbReference>
<dbReference type="SUPFAM" id="SSF110857">
    <property type="entry name" value="Gamma-glutamyl cyclotransferase-like"/>
    <property type="match status" value="1"/>
</dbReference>
<dbReference type="PANTHER" id="PTHR31544:SF4">
    <property type="entry name" value="GAMMA-GLUTAMYLCYCLOTRANSFERASE-RELATED"/>
    <property type="match status" value="1"/>
</dbReference>